<gene>
    <name evidence="1" type="ORF">IQ16_02909</name>
</gene>
<name>A0A562RSD3_9BRAD</name>
<evidence type="ECO:0000313" key="2">
    <source>
        <dbReference type="Proteomes" id="UP000316291"/>
    </source>
</evidence>
<reference evidence="1 2" key="1">
    <citation type="journal article" date="2015" name="Stand. Genomic Sci.">
        <title>Genomic Encyclopedia of Bacterial and Archaeal Type Strains, Phase III: the genomes of soil and plant-associated and newly described type strains.</title>
        <authorList>
            <person name="Whitman W.B."/>
            <person name="Woyke T."/>
            <person name="Klenk H.P."/>
            <person name="Zhou Y."/>
            <person name="Lilburn T.G."/>
            <person name="Beck B.J."/>
            <person name="De Vos P."/>
            <person name="Vandamme P."/>
            <person name="Eisen J.A."/>
            <person name="Garrity G."/>
            <person name="Hugenholtz P."/>
            <person name="Kyrpides N.C."/>
        </authorList>
    </citation>
    <scope>NUCLEOTIDE SEQUENCE [LARGE SCALE GENOMIC DNA]</scope>
    <source>
        <strain evidence="1 2">CGMCC 1.10948</strain>
    </source>
</reference>
<comment type="caution">
    <text evidence="1">The sequence shown here is derived from an EMBL/GenBank/DDBJ whole genome shotgun (WGS) entry which is preliminary data.</text>
</comment>
<organism evidence="1 2">
    <name type="scientific">Bradyrhizobium huanghuaihaiense</name>
    <dbReference type="NCBI Taxonomy" id="990078"/>
    <lineage>
        <taxon>Bacteria</taxon>
        <taxon>Pseudomonadati</taxon>
        <taxon>Pseudomonadota</taxon>
        <taxon>Alphaproteobacteria</taxon>
        <taxon>Hyphomicrobiales</taxon>
        <taxon>Nitrobacteraceae</taxon>
        <taxon>Bradyrhizobium</taxon>
    </lineage>
</organism>
<dbReference type="Proteomes" id="UP000316291">
    <property type="component" value="Unassembled WGS sequence"/>
</dbReference>
<evidence type="ECO:0000313" key="1">
    <source>
        <dbReference type="EMBL" id="TWI71290.1"/>
    </source>
</evidence>
<dbReference type="EMBL" id="VLLA01000006">
    <property type="protein sequence ID" value="TWI71290.1"/>
    <property type="molecule type" value="Genomic_DNA"/>
</dbReference>
<protein>
    <submittedName>
        <fullName evidence="1">Uncharacterized protein</fullName>
    </submittedName>
</protein>
<proteinExistence type="predicted"/>
<keyword evidence="2" id="KW-1185">Reference proteome</keyword>
<sequence length="151" mass="16574">MAASEQMPSFTCEGLCDVDAAFSNKRLNEISGNEYCRVECPAVGFHTTRNVHDIANHCKLKPLIGADVTLHNLPPVNADSNANGFAWIIGMSVIPVRDAITDSYCAKRRVGCVPVAGKRWAEHGHEAVPKEFIYRTTVRKYGLAENCLQLA</sequence>
<accession>A0A562RSD3</accession>
<dbReference type="AlphaFoldDB" id="A0A562RSD3"/>